<reference evidence="1 2" key="1">
    <citation type="submission" date="2012-02" db="EMBL/GenBank/DDBJ databases">
        <title>The Genome Sequence of Bacteroides fragilis CL05T12C13.</title>
        <authorList>
            <consortium name="The Broad Institute Genome Sequencing Platform"/>
            <person name="Earl A."/>
            <person name="Ward D."/>
            <person name="Feldgarden M."/>
            <person name="Gevers D."/>
            <person name="Zitomersky N.L."/>
            <person name="Coyne M.J."/>
            <person name="Comstock L.E."/>
            <person name="Young S.K."/>
            <person name="Zeng Q."/>
            <person name="Gargeya S."/>
            <person name="Fitzgerald M."/>
            <person name="Haas B."/>
            <person name="Abouelleil A."/>
            <person name="Alvarado L."/>
            <person name="Arachchi H.M."/>
            <person name="Berlin A."/>
            <person name="Chapman S.B."/>
            <person name="Gearin G."/>
            <person name="Goldberg J."/>
            <person name="Griggs A."/>
            <person name="Gujja S."/>
            <person name="Hansen M."/>
            <person name="Heiman D."/>
            <person name="Howarth C."/>
            <person name="Larimer J."/>
            <person name="Lui A."/>
            <person name="MacDonald P.J.P."/>
            <person name="McCowen C."/>
            <person name="Montmayeur A."/>
            <person name="Murphy C."/>
            <person name="Neiman D."/>
            <person name="Pearson M."/>
            <person name="Priest M."/>
            <person name="Roberts A."/>
            <person name="Saif S."/>
            <person name="Shea T."/>
            <person name="Sisk P."/>
            <person name="Stolte C."/>
            <person name="Sykes S."/>
            <person name="Wortman J."/>
            <person name="Nusbaum C."/>
            <person name="Birren B."/>
        </authorList>
    </citation>
    <scope>NUCLEOTIDE SEQUENCE [LARGE SCALE GENOMIC DNA]</scope>
    <source>
        <strain evidence="1 2">CL05T12C13</strain>
    </source>
</reference>
<dbReference type="AlphaFoldDB" id="I9VYJ1"/>
<dbReference type="Proteomes" id="UP000003917">
    <property type="component" value="Unassembled WGS sequence"/>
</dbReference>
<sequence length="73" mass="8405">MKFKSPPLKSYLLPLIDYNSTIINIINLYYKHHIASRFRIYVANKSYTHGLSVISYSTNNKIAVFFLCSIVGC</sequence>
<proteinExistence type="predicted"/>
<accession>I9VYJ1</accession>
<name>I9VYJ1_BACFG</name>
<dbReference type="HOGENOM" id="CLU_2696851_0_0_10"/>
<evidence type="ECO:0000313" key="1">
    <source>
        <dbReference type="EMBL" id="EIZ01157.1"/>
    </source>
</evidence>
<comment type="caution">
    <text evidence="1">The sequence shown here is derived from an EMBL/GenBank/DDBJ whole genome shotgun (WGS) entry which is preliminary data.</text>
</comment>
<gene>
    <name evidence="1" type="ORF">HMPREF1080_00874</name>
</gene>
<dbReference type="EMBL" id="AGXP01000011">
    <property type="protein sequence ID" value="EIZ01157.1"/>
    <property type="molecule type" value="Genomic_DNA"/>
</dbReference>
<protein>
    <submittedName>
        <fullName evidence="1">Uncharacterized protein</fullName>
    </submittedName>
</protein>
<evidence type="ECO:0000313" key="2">
    <source>
        <dbReference type="Proteomes" id="UP000003917"/>
    </source>
</evidence>
<organism evidence="1 2">
    <name type="scientific">Bacteroides fragilis CL05T12C13</name>
    <dbReference type="NCBI Taxonomy" id="997881"/>
    <lineage>
        <taxon>Bacteria</taxon>
        <taxon>Pseudomonadati</taxon>
        <taxon>Bacteroidota</taxon>
        <taxon>Bacteroidia</taxon>
        <taxon>Bacteroidales</taxon>
        <taxon>Bacteroidaceae</taxon>
        <taxon>Bacteroides</taxon>
    </lineage>
</organism>